<dbReference type="EMBL" id="JAHHUM010000294">
    <property type="protein sequence ID" value="KAK5621724.1"/>
    <property type="molecule type" value="Genomic_DNA"/>
</dbReference>
<reference evidence="1 2" key="1">
    <citation type="submission" date="2021-06" db="EMBL/GenBank/DDBJ databases">
        <authorList>
            <person name="Palmer J.M."/>
        </authorList>
    </citation>
    <scope>NUCLEOTIDE SEQUENCE [LARGE SCALE GENOMIC DNA]</scope>
    <source>
        <strain evidence="1 2">MEX-2019</strain>
        <tissue evidence="1">Muscle</tissue>
    </source>
</reference>
<comment type="caution">
    <text evidence="1">The sequence shown here is derived from an EMBL/GenBank/DDBJ whole genome shotgun (WGS) entry which is preliminary data.</text>
</comment>
<dbReference type="AlphaFoldDB" id="A0AAV9SK60"/>
<evidence type="ECO:0000313" key="1">
    <source>
        <dbReference type="EMBL" id="KAK5621724.1"/>
    </source>
</evidence>
<evidence type="ECO:0000313" key="2">
    <source>
        <dbReference type="Proteomes" id="UP001311232"/>
    </source>
</evidence>
<organism evidence="1 2">
    <name type="scientific">Crenichthys baileyi</name>
    <name type="common">White River springfish</name>
    <dbReference type="NCBI Taxonomy" id="28760"/>
    <lineage>
        <taxon>Eukaryota</taxon>
        <taxon>Metazoa</taxon>
        <taxon>Chordata</taxon>
        <taxon>Craniata</taxon>
        <taxon>Vertebrata</taxon>
        <taxon>Euteleostomi</taxon>
        <taxon>Actinopterygii</taxon>
        <taxon>Neopterygii</taxon>
        <taxon>Teleostei</taxon>
        <taxon>Neoteleostei</taxon>
        <taxon>Acanthomorphata</taxon>
        <taxon>Ovalentaria</taxon>
        <taxon>Atherinomorphae</taxon>
        <taxon>Cyprinodontiformes</taxon>
        <taxon>Goodeidae</taxon>
        <taxon>Crenichthys</taxon>
    </lineage>
</organism>
<gene>
    <name evidence="1" type="ORF">CRENBAI_017908</name>
</gene>
<dbReference type="Proteomes" id="UP001311232">
    <property type="component" value="Unassembled WGS sequence"/>
</dbReference>
<keyword evidence="2" id="KW-1185">Reference proteome</keyword>
<protein>
    <submittedName>
        <fullName evidence="1">Uncharacterized protein</fullName>
    </submittedName>
</protein>
<proteinExistence type="predicted"/>
<accession>A0AAV9SK60</accession>
<name>A0AAV9SK60_9TELE</name>
<sequence>MLRMFSRCIISGWWNTRMVKQNGIGPECTCRKKIKHYSTTTVWATGRLPIQEEERGLKPLPSLTLLMWKVDEPPGGEAGRGFWE</sequence>